<proteinExistence type="predicted"/>
<reference evidence="1 2" key="1">
    <citation type="submission" date="2017-03" db="EMBL/GenBank/DDBJ databases">
        <title>Complete genome sequence of Candidatus 'Thiodictyon syntrophicum' sp. nov. strain Cad16T, a photolithoautotroph purple sulfur bacterium isolated from an alpine meromictic lake.</title>
        <authorList>
            <person name="Luedin S.M."/>
            <person name="Pothier J.F."/>
            <person name="Danza F."/>
            <person name="Storelli N."/>
            <person name="Wittwer M."/>
            <person name="Tonolla M."/>
        </authorList>
    </citation>
    <scope>NUCLEOTIDE SEQUENCE [LARGE SCALE GENOMIC DNA]</scope>
    <source>
        <strain evidence="1 2">Cad16T</strain>
    </source>
</reference>
<gene>
    <name evidence="1" type="ORF">THSYN_22120</name>
</gene>
<keyword evidence="2" id="KW-1185">Reference proteome</keyword>
<evidence type="ECO:0000313" key="1">
    <source>
        <dbReference type="EMBL" id="AUB83372.1"/>
    </source>
</evidence>
<evidence type="ECO:0000313" key="2">
    <source>
        <dbReference type="Proteomes" id="UP000232638"/>
    </source>
</evidence>
<protein>
    <recommendedName>
        <fullName evidence="3">DUF1579 domain-containing protein</fullName>
    </recommendedName>
</protein>
<name>A0A2K8UCP7_9GAMM</name>
<organism evidence="1 2">
    <name type="scientific">Candidatus Thiodictyon syntrophicum</name>
    <dbReference type="NCBI Taxonomy" id="1166950"/>
    <lineage>
        <taxon>Bacteria</taxon>
        <taxon>Pseudomonadati</taxon>
        <taxon>Pseudomonadota</taxon>
        <taxon>Gammaproteobacteria</taxon>
        <taxon>Chromatiales</taxon>
        <taxon>Chromatiaceae</taxon>
        <taxon>Thiodictyon</taxon>
    </lineage>
</organism>
<dbReference type="AlphaFoldDB" id="A0A2K8UCP7"/>
<dbReference type="EMBL" id="CP020370">
    <property type="protein sequence ID" value="AUB83372.1"/>
    <property type="molecule type" value="Genomic_DNA"/>
</dbReference>
<dbReference type="KEGG" id="tsy:THSYN_22120"/>
<dbReference type="Proteomes" id="UP000232638">
    <property type="component" value="Chromosome"/>
</dbReference>
<sequence length="165" mass="18800">MLMWLAMLPVIAVAQDTASAASAVLQRFAGSWETQTRIRKEGAPAQEVLTRGEGIGQPTLDGRYVEFRTHSIPAGRSDLQVMTYDVEAGVYRQWLFDSEGYRHEAQGHWDPRGAILRWQGKTADSAFVIEDRWVSPDRLEWTLQRTDVAGRTRQRIDGTLIRRKE</sequence>
<evidence type="ECO:0008006" key="3">
    <source>
        <dbReference type="Google" id="ProtNLM"/>
    </source>
</evidence>
<accession>A0A2K8UCP7</accession>